<organism evidence="1 2">
    <name type="scientific">Platanthera zijinensis</name>
    <dbReference type="NCBI Taxonomy" id="2320716"/>
    <lineage>
        <taxon>Eukaryota</taxon>
        <taxon>Viridiplantae</taxon>
        <taxon>Streptophyta</taxon>
        <taxon>Embryophyta</taxon>
        <taxon>Tracheophyta</taxon>
        <taxon>Spermatophyta</taxon>
        <taxon>Magnoliopsida</taxon>
        <taxon>Liliopsida</taxon>
        <taxon>Asparagales</taxon>
        <taxon>Orchidaceae</taxon>
        <taxon>Orchidoideae</taxon>
        <taxon>Orchideae</taxon>
        <taxon>Orchidinae</taxon>
        <taxon>Platanthera</taxon>
    </lineage>
</organism>
<accession>A0AAP0G9I8</accession>
<gene>
    <name evidence="1" type="ORF">KSP39_PZI007148</name>
</gene>
<dbReference type="Proteomes" id="UP001418222">
    <property type="component" value="Unassembled WGS sequence"/>
</dbReference>
<protein>
    <submittedName>
        <fullName evidence="1">Uncharacterized protein</fullName>
    </submittedName>
</protein>
<evidence type="ECO:0000313" key="2">
    <source>
        <dbReference type="Proteomes" id="UP001418222"/>
    </source>
</evidence>
<reference evidence="1 2" key="1">
    <citation type="journal article" date="2022" name="Nat. Plants">
        <title>Genomes of leafy and leafless Platanthera orchids illuminate the evolution of mycoheterotrophy.</title>
        <authorList>
            <person name="Li M.H."/>
            <person name="Liu K.W."/>
            <person name="Li Z."/>
            <person name="Lu H.C."/>
            <person name="Ye Q.L."/>
            <person name="Zhang D."/>
            <person name="Wang J.Y."/>
            <person name="Li Y.F."/>
            <person name="Zhong Z.M."/>
            <person name="Liu X."/>
            <person name="Yu X."/>
            <person name="Liu D.K."/>
            <person name="Tu X.D."/>
            <person name="Liu B."/>
            <person name="Hao Y."/>
            <person name="Liao X.Y."/>
            <person name="Jiang Y.T."/>
            <person name="Sun W.H."/>
            <person name="Chen J."/>
            <person name="Chen Y.Q."/>
            <person name="Ai Y."/>
            <person name="Zhai J.W."/>
            <person name="Wu S.S."/>
            <person name="Zhou Z."/>
            <person name="Hsiao Y.Y."/>
            <person name="Wu W.L."/>
            <person name="Chen Y.Y."/>
            <person name="Lin Y.F."/>
            <person name="Hsu J.L."/>
            <person name="Li C.Y."/>
            <person name="Wang Z.W."/>
            <person name="Zhao X."/>
            <person name="Zhong W.Y."/>
            <person name="Ma X.K."/>
            <person name="Ma L."/>
            <person name="Huang J."/>
            <person name="Chen G.Z."/>
            <person name="Huang M.Z."/>
            <person name="Huang L."/>
            <person name="Peng D.H."/>
            <person name="Luo Y.B."/>
            <person name="Zou S.Q."/>
            <person name="Chen S.P."/>
            <person name="Lan S."/>
            <person name="Tsai W.C."/>
            <person name="Van de Peer Y."/>
            <person name="Liu Z.J."/>
        </authorList>
    </citation>
    <scope>NUCLEOTIDE SEQUENCE [LARGE SCALE GENOMIC DNA]</scope>
    <source>
        <strain evidence="1">Lor287</strain>
    </source>
</reference>
<comment type="caution">
    <text evidence="1">The sequence shown here is derived from an EMBL/GenBank/DDBJ whole genome shotgun (WGS) entry which is preliminary data.</text>
</comment>
<proteinExistence type="predicted"/>
<dbReference type="AlphaFoldDB" id="A0AAP0G9I8"/>
<name>A0AAP0G9I8_9ASPA</name>
<keyword evidence="2" id="KW-1185">Reference proteome</keyword>
<sequence>MIETPTILFCPRLHYWLIGNIFKSNFCAFCLNQIIFVSIDTKEQHMMDLVSEKLRYPWIIERYIRKEVRMDILPPSSSTLITGWKFHFYHVEDDCFKRFPA</sequence>
<evidence type="ECO:0000313" key="1">
    <source>
        <dbReference type="EMBL" id="KAK8946699.1"/>
    </source>
</evidence>
<dbReference type="EMBL" id="JBBWWQ010000005">
    <property type="protein sequence ID" value="KAK8946699.1"/>
    <property type="molecule type" value="Genomic_DNA"/>
</dbReference>